<gene>
    <name evidence="2" type="ORF">GCM10023322_22320</name>
</gene>
<feature type="region of interest" description="Disordered" evidence="1">
    <location>
        <begin position="1"/>
        <end position="23"/>
    </location>
</feature>
<organism evidence="2 3">
    <name type="scientific">Rugosimonospora acidiphila</name>
    <dbReference type="NCBI Taxonomy" id="556531"/>
    <lineage>
        <taxon>Bacteria</taxon>
        <taxon>Bacillati</taxon>
        <taxon>Actinomycetota</taxon>
        <taxon>Actinomycetes</taxon>
        <taxon>Micromonosporales</taxon>
        <taxon>Micromonosporaceae</taxon>
        <taxon>Rugosimonospora</taxon>
    </lineage>
</organism>
<dbReference type="Gene3D" id="1.20.120.450">
    <property type="entry name" value="dinb family like domain"/>
    <property type="match status" value="1"/>
</dbReference>
<dbReference type="InterPro" id="IPR007061">
    <property type="entry name" value="MST-like"/>
</dbReference>
<evidence type="ECO:0008006" key="4">
    <source>
        <dbReference type="Google" id="ProtNLM"/>
    </source>
</evidence>
<keyword evidence="3" id="KW-1185">Reference proteome</keyword>
<evidence type="ECO:0000256" key="1">
    <source>
        <dbReference type="SAM" id="MobiDB-lite"/>
    </source>
</evidence>
<dbReference type="NCBIfam" id="NF047843">
    <property type="entry name" value="MST_Rv0443"/>
    <property type="match status" value="1"/>
</dbReference>
<reference evidence="3" key="1">
    <citation type="journal article" date="2019" name="Int. J. Syst. Evol. Microbiol.">
        <title>The Global Catalogue of Microorganisms (GCM) 10K type strain sequencing project: providing services to taxonomists for standard genome sequencing and annotation.</title>
        <authorList>
            <consortium name="The Broad Institute Genomics Platform"/>
            <consortium name="The Broad Institute Genome Sequencing Center for Infectious Disease"/>
            <person name="Wu L."/>
            <person name="Ma J."/>
        </authorList>
    </citation>
    <scope>NUCLEOTIDE SEQUENCE [LARGE SCALE GENOMIC DNA]</scope>
    <source>
        <strain evidence="3">JCM 18304</strain>
    </source>
</reference>
<name>A0ABP9RQ31_9ACTN</name>
<dbReference type="Pfam" id="PF04978">
    <property type="entry name" value="MST"/>
    <property type="match status" value="1"/>
</dbReference>
<dbReference type="EMBL" id="BAABJQ010000005">
    <property type="protein sequence ID" value="GAA5183319.1"/>
    <property type="molecule type" value="Genomic_DNA"/>
</dbReference>
<dbReference type="Proteomes" id="UP001501570">
    <property type="component" value="Unassembled WGS sequence"/>
</dbReference>
<dbReference type="InterPro" id="IPR034660">
    <property type="entry name" value="DinB/YfiT-like"/>
</dbReference>
<evidence type="ECO:0000313" key="2">
    <source>
        <dbReference type="EMBL" id="GAA5183319.1"/>
    </source>
</evidence>
<evidence type="ECO:0000313" key="3">
    <source>
        <dbReference type="Proteomes" id="UP001501570"/>
    </source>
</evidence>
<proteinExistence type="predicted"/>
<accession>A0ABP9RQ31</accession>
<protein>
    <recommendedName>
        <fullName evidence="4">DUF664 domain-containing protein</fullName>
    </recommendedName>
</protein>
<sequence length="215" mass="22947">MGSRPAPARRRGGPARRDGAVGERRGAVAAVALRGGPAGPGIGSGLVDVSELLVETYDRLPDLVRGAVEGLTPQQLSWAPAVGANSIGWLVWHLTRIQDDHIADILGQDQIWVSGDWARRFALDPDPANTGFGHSAEDIATVQPESDAALIDYYEAVHARTRDLLRGLTANELDRIVDESWQPPVTLGVRLVSIVNDDAQHVGQAAYLRGLQSAG</sequence>
<comment type="caution">
    <text evidence="2">The sequence shown here is derived from an EMBL/GenBank/DDBJ whole genome shotgun (WGS) entry which is preliminary data.</text>
</comment>
<dbReference type="SUPFAM" id="SSF109854">
    <property type="entry name" value="DinB/YfiT-like putative metalloenzymes"/>
    <property type="match status" value="1"/>
</dbReference>